<keyword evidence="1" id="KW-0479">Metal-binding</keyword>
<feature type="region of interest" description="Disordered" evidence="6">
    <location>
        <begin position="316"/>
        <end position="343"/>
    </location>
</feature>
<protein>
    <recommendedName>
        <fullName evidence="7">BED-type domain-containing protein</fullName>
    </recommendedName>
</protein>
<evidence type="ECO:0000256" key="1">
    <source>
        <dbReference type="ARBA" id="ARBA00022723"/>
    </source>
</evidence>
<dbReference type="GO" id="GO:0003677">
    <property type="term" value="F:DNA binding"/>
    <property type="evidence" value="ECO:0007669"/>
    <property type="project" value="InterPro"/>
</dbReference>
<keyword evidence="2" id="KW-0863">Zinc-finger</keyword>
<evidence type="ECO:0000259" key="7">
    <source>
        <dbReference type="Pfam" id="PF02892"/>
    </source>
</evidence>
<dbReference type="SUPFAM" id="SSF140996">
    <property type="entry name" value="Hermes dimerisation domain"/>
    <property type="match status" value="1"/>
</dbReference>
<dbReference type="Proteomes" id="UP001415857">
    <property type="component" value="Unassembled WGS sequence"/>
</dbReference>
<feature type="region of interest" description="Disordered" evidence="6">
    <location>
        <begin position="1"/>
        <end position="44"/>
    </location>
</feature>
<evidence type="ECO:0000256" key="2">
    <source>
        <dbReference type="ARBA" id="ARBA00022771"/>
    </source>
</evidence>
<feature type="compositionally biased region" description="Basic residues" evidence="6">
    <location>
        <begin position="34"/>
        <end position="44"/>
    </location>
</feature>
<name>A0AAP0S3K7_LIQFO</name>
<dbReference type="PANTHER" id="PTHR46481">
    <property type="entry name" value="ZINC FINGER BED DOMAIN-CONTAINING PROTEIN 4"/>
    <property type="match status" value="1"/>
</dbReference>
<dbReference type="InterPro" id="IPR012337">
    <property type="entry name" value="RNaseH-like_sf"/>
</dbReference>
<evidence type="ECO:0000313" key="8">
    <source>
        <dbReference type="EMBL" id="KAK9288898.1"/>
    </source>
</evidence>
<dbReference type="PANTHER" id="PTHR46481:SF2">
    <property type="entry name" value="BED-TYPE DOMAIN-CONTAINING PROTEIN"/>
    <property type="match status" value="1"/>
</dbReference>
<dbReference type="EMBL" id="JBBPBK010000003">
    <property type="protein sequence ID" value="KAK9288898.1"/>
    <property type="molecule type" value="Genomic_DNA"/>
</dbReference>
<keyword evidence="4" id="KW-0805">Transcription regulation</keyword>
<evidence type="ECO:0000256" key="3">
    <source>
        <dbReference type="ARBA" id="ARBA00022833"/>
    </source>
</evidence>
<keyword evidence="5" id="KW-0804">Transcription</keyword>
<dbReference type="InterPro" id="IPR003656">
    <property type="entry name" value="Znf_BED"/>
</dbReference>
<comment type="caution">
    <text evidence="8">The sequence shown here is derived from an EMBL/GenBank/DDBJ whole genome shotgun (WGS) entry which is preliminary data.</text>
</comment>
<dbReference type="Pfam" id="PF02892">
    <property type="entry name" value="zf-BED"/>
    <property type="match status" value="1"/>
</dbReference>
<dbReference type="AlphaFoldDB" id="A0AAP0S3K7"/>
<keyword evidence="9" id="KW-1185">Reference proteome</keyword>
<evidence type="ECO:0000256" key="5">
    <source>
        <dbReference type="ARBA" id="ARBA00023163"/>
    </source>
</evidence>
<reference evidence="8 9" key="1">
    <citation type="journal article" date="2024" name="Plant J.">
        <title>Genome sequences and population genomics reveal climatic adaptation and genomic divergence between two closely related sweetgum species.</title>
        <authorList>
            <person name="Xu W.Q."/>
            <person name="Ren C.Q."/>
            <person name="Zhang X.Y."/>
            <person name="Comes H.P."/>
            <person name="Liu X.H."/>
            <person name="Li Y.G."/>
            <person name="Kettle C.J."/>
            <person name="Jalonen R."/>
            <person name="Gaisberger H."/>
            <person name="Ma Y.Z."/>
            <person name="Qiu Y.X."/>
        </authorList>
    </citation>
    <scope>NUCLEOTIDE SEQUENCE [LARGE SCALE GENOMIC DNA]</scope>
    <source>
        <strain evidence="8">Hangzhou</strain>
    </source>
</reference>
<dbReference type="InterPro" id="IPR052035">
    <property type="entry name" value="ZnF_BED_domain_contain"/>
</dbReference>
<gene>
    <name evidence="8" type="ORF">L1049_017367</name>
</gene>
<dbReference type="GO" id="GO:0008270">
    <property type="term" value="F:zinc ion binding"/>
    <property type="evidence" value="ECO:0007669"/>
    <property type="project" value="UniProtKB-KW"/>
</dbReference>
<evidence type="ECO:0000256" key="6">
    <source>
        <dbReference type="SAM" id="MobiDB-lite"/>
    </source>
</evidence>
<sequence>MDTPAGDISEKVVDDTPTNHAVIEGNSSPNVSNKKSKKATGSRKRSVAWNHFKEIKTKDGKAMVAYNYCGKKYACNSRQNGTTSMLAHIASQCTQYALNRDKKQSILGFRPVKTELGVEGGEQLVACTFSVEACKKAFAEMIIIDELPFNFAVKEGFRRFMHVAQPKLTLPSRTTVAKDCLNIYYNEKKNLNSNNTCIEFVKKKTKSRKGTILEHEFLHMRCCAHILNLIACDGLKDIDDSMMKVRNAVRYLRSSPSRMAKFKNCAEKEAIECKGQVCLDVPTRWNSTYLMLERAPQFQKAFERLEEEDTFFLTKFREEDSDDDGDERVNVGKKISGPPDVDD</sequence>
<accession>A0AAP0S3K7</accession>
<dbReference type="SUPFAM" id="SSF53098">
    <property type="entry name" value="Ribonuclease H-like"/>
    <property type="match status" value="1"/>
</dbReference>
<evidence type="ECO:0000256" key="4">
    <source>
        <dbReference type="ARBA" id="ARBA00023015"/>
    </source>
</evidence>
<feature type="domain" description="BED-type" evidence="7">
    <location>
        <begin position="46"/>
        <end position="93"/>
    </location>
</feature>
<keyword evidence="3" id="KW-0862">Zinc</keyword>
<organism evidence="8 9">
    <name type="scientific">Liquidambar formosana</name>
    <name type="common">Formosan gum</name>
    <dbReference type="NCBI Taxonomy" id="63359"/>
    <lineage>
        <taxon>Eukaryota</taxon>
        <taxon>Viridiplantae</taxon>
        <taxon>Streptophyta</taxon>
        <taxon>Embryophyta</taxon>
        <taxon>Tracheophyta</taxon>
        <taxon>Spermatophyta</taxon>
        <taxon>Magnoliopsida</taxon>
        <taxon>eudicotyledons</taxon>
        <taxon>Gunneridae</taxon>
        <taxon>Pentapetalae</taxon>
        <taxon>Saxifragales</taxon>
        <taxon>Altingiaceae</taxon>
        <taxon>Liquidambar</taxon>
    </lineage>
</organism>
<proteinExistence type="predicted"/>
<dbReference type="SMART" id="SM00614">
    <property type="entry name" value="ZnF_BED"/>
    <property type="match status" value="1"/>
</dbReference>
<evidence type="ECO:0000313" key="9">
    <source>
        <dbReference type="Proteomes" id="UP001415857"/>
    </source>
</evidence>